<dbReference type="EMBL" id="AY596297">
    <property type="protein sequence ID" value="AAV46559.1"/>
    <property type="molecule type" value="Genomic_DNA"/>
</dbReference>
<gene>
    <name evidence="2" type="ordered locus">rrnAC1644</name>
</gene>
<feature type="transmembrane region" description="Helical" evidence="1">
    <location>
        <begin position="171"/>
        <end position="188"/>
    </location>
</feature>
<dbReference type="eggNOG" id="arCOG09073">
    <property type="taxonomic scope" value="Archaea"/>
</dbReference>
<feature type="transmembrane region" description="Helical" evidence="1">
    <location>
        <begin position="144"/>
        <end position="165"/>
    </location>
</feature>
<sequence length="271" mass="28701">MRRAALSFSVIISLIGHHLSLSLPVGTESVVLKAFGKIRRQRGCAGACGAARARAEVAPLSIRQRSNASGQLWHHSSLRRTLATASPTAGMDRRTTKLLRGTAAALVFATAAFHLWWGLPRSIIYAQAMEGLFGRGLPPDPRPFLFVAFAAVLLAGPYLITRGVIGLRNAYIAGTLLMVASIAAWVFWHATGHGAFLVDGFSAPSSGSGGHHGGSTALLILDHFNTEPTESAVKTLEALAAAILVTLLWKDPAIMPGERRDSVESSTSSES</sequence>
<protein>
    <submittedName>
        <fullName evidence="2">Uncharacterized protein</fullName>
    </submittedName>
</protein>
<dbReference type="Proteomes" id="UP000001169">
    <property type="component" value="Chromosome I"/>
</dbReference>
<feature type="transmembrane region" description="Helical" evidence="1">
    <location>
        <begin position="98"/>
        <end position="119"/>
    </location>
</feature>
<evidence type="ECO:0000313" key="2">
    <source>
        <dbReference type="EMBL" id="AAV46559.1"/>
    </source>
</evidence>
<keyword evidence="1" id="KW-0812">Transmembrane</keyword>
<keyword evidence="1" id="KW-1133">Transmembrane helix</keyword>
<dbReference type="PaxDb" id="272569-rrnAC1644"/>
<dbReference type="EnsemblBacteria" id="AAV46559">
    <property type="protein sequence ID" value="AAV46559"/>
    <property type="gene ID" value="rrnAC1644"/>
</dbReference>
<evidence type="ECO:0000313" key="3">
    <source>
        <dbReference type="Proteomes" id="UP000001169"/>
    </source>
</evidence>
<reference evidence="2 3" key="1">
    <citation type="journal article" date="2004" name="Genome Res.">
        <title>Genome sequence of Haloarcula marismortui: a halophilic archaeon from the Dead Sea.</title>
        <authorList>
            <person name="Baliga N.S."/>
            <person name="Bonneau R."/>
            <person name="Facciotti M.T."/>
            <person name="Pan M."/>
            <person name="Glusman G."/>
            <person name="Deutsch E.W."/>
            <person name="Shannon P."/>
            <person name="Chiu Y."/>
            <person name="Weng R.S."/>
            <person name="Gan R.R."/>
            <person name="Hung P."/>
            <person name="Date S.V."/>
            <person name="Marcotte E."/>
            <person name="Hood L."/>
            <person name="Ng W.V."/>
        </authorList>
    </citation>
    <scope>NUCLEOTIDE SEQUENCE [LARGE SCALE GENOMIC DNA]</scope>
    <source>
        <strain evidence="3">ATCC 43049 / DSM 3752 / JCM 8966 / VKM B-1809</strain>
    </source>
</reference>
<keyword evidence="1" id="KW-0472">Membrane</keyword>
<organism evidence="2 3">
    <name type="scientific">Haloarcula marismortui (strain ATCC 43049 / DSM 3752 / JCM 8966 / VKM B-1809)</name>
    <name type="common">Halobacterium marismortui</name>
    <dbReference type="NCBI Taxonomy" id="272569"/>
    <lineage>
        <taxon>Archaea</taxon>
        <taxon>Methanobacteriati</taxon>
        <taxon>Methanobacteriota</taxon>
        <taxon>Stenosarchaea group</taxon>
        <taxon>Halobacteria</taxon>
        <taxon>Halobacteriales</taxon>
        <taxon>Haloarculaceae</taxon>
        <taxon>Haloarcula</taxon>
    </lineage>
</organism>
<dbReference type="KEGG" id="hma:rrnAC1644"/>
<dbReference type="STRING" id="272569.rrnAC1644"/>
<accession>Q5V1P4</accession>
<proteinExistence type="predicted"/>
<name>Q5V1P4_HALMA</name>
<evidence type="ECO:0000256" key="1">
    <source>
        <dbReference type="SAM" id="Phobius"/>
    </source>
</evidence>
<dbReference type="PATRIC" id="fig|272569.17.peg.2332"/>
<dbReference type="HOGENOM" id="CLU_089546_0_0_2"/>
<dbReference type="AlphaFoldDB" id="Q5V1P4"/>
<keyword evidence="3" id="KW-1185">Reference proteome</keyword>